<dbReference type="EMBL" id="CP140151">
    <property type="protein sequence ID" value="WQH08305.1"/>
    <property type="molecule type" value="Genomic_DNA"/>
</dbReference>
<dbReference type="Pfam" id="PF00126">
    <property type="entry name" value="HTH_1"/>
    <property type="match status" value="1"/>
</dbReference>
<evidence type="ECO:0000256" key="4">
    <source>
        <dbReference type="ARBA" id="ARBA00023163"/>
    </source>
</evidence>
<evidence type="ECO:0000313" key="7">
    <source>
        <dbReference type="EMBL" id="WQH08305.1"/>
    </source>
</evidence>
<dbReference type="InterPro" id="IPR036390">
    <property type="entry name" value="WH_DNA-bd_sf"/>
</dbReference>
<dbReference type="InterPro" id="IPR058163">
    <property type="entry name" value="LysR-type_TF_proteobact-type"/>
</dbReference>
<organism evidence="7 8">
    <name type="scientific">Chromohalobacter canadensis</name>
    <dbReference type="NCBI Taxonomy" id="141389"/>
    <lineage>
        <taxon>Bacteria</taxon>
        <taxon>Pseudomonadati</taxon>
        <taxon>Pseudomonadota</taxon>
        <taxon>Gammaproteobacteria</taxon>
        <taxon>Oceanospirillales</taxon>
        <taxon>Halomonadaceae</taxon>
        <taxon>Chromohalobacter</taxon>
    </lineage>
</organism>
<evidence type="ECO:0000256" key="5">
    <source>
        <dbReference type="SAM" id="MobiDB-lite"/>
    </source>
</evidence>
<keyword evidence="3" id="KW-0238">DNA-binding</keyword>
<accession>A0ABZ0Y8C4</accession>
<dbReference type="InterPro" id="IPR005119">
    <property type="entry name" value="LysR_subst-bd"/>
</dbReference>
<feature type="domain" description="HTH lysR-type" evidence="6">
    <location>
        <begin position="25"/>
        <end position="82"/>
    </location>
</feature>
<dbReference type="PANTHER" id="PTHR30537">
    <property type="entry name" value="HTH-TYPE TRANSCRIPTIONAL REGULATOR"/>
    <property type="match status" value="1"/>
</dbReference>
<keyword evidence="2" id="KW-0805">Transcription regulation</keyword>
<evidence type="ECO:0000259" key="6">
    <source>
        <dbReference type="PROSITE" id="PS50931"/>
    </source>
</evidence>
<keyword evidence="8" id="KW-1185">Reference proteome</keyword>
<dbReference type="Proteomes" id="UP001321908">
    <property type="component" value="Chromosome"/>
</dbReference>
<feature type="compositionally biased region" description="Polar residues" evidence="5">
    <location>
        <begin position="9"/>
        <end position="19"/>
    </location>
</feature>
<keyword evidence="4" id="KW-0804">Transcription</keyword>
<evidence type="ECO:0000256" key="3">
    <source>
        <dbReference type="ARBA" id="ARBA00023125"/>
    </source>
</evidence>
<feature type="region of interest" description="Disordered" evidence="5">
    <location>
        <begin position="1"/>
        <end position="21"/>
    </location>
</feature>
<sequence length="318" mass="35817">MRKYKHITPDQTTVTQGSPLSHHIPSMKSLIAFDATARLGSMTAAAEEERTTQPTISQRIRTLEENIGLPLFDRQGSRLTLTFQGDRFYREVAPHLKEIRKAFEQIVHDGKRPSPSIVIAAGSGFTHLWLLPRLPALKQAFPDLSFKLMPIDRADDPELQAADIAIRFGPHVPQDEGRLLASEAVFPVCSPSYAHEHNLSETFTEASLSDTLLLHQDIKDPRWLDWTQWLQCAGLSLTTQDDVFLYHNYALLLNATLAGQGIALGWSILVEDYLTTGQLISLEPRVKRENYGYWLSVKHHRSALIKPVSDWLIGAVHQ</sequence>
<dbReference type="SUPFAM" id="SSF53850">
    <property type="entry name" value="Periplasmic binding protein-like II"/>
    <property type="match status" value="1"/>
</dbReference>
<dbReference type="InterPro" id="IPR000847">
    <property type="entry name" value="LysR_HTH_N"/>
</dbReference>
<comment type="similarity">
    <text evidence="1">Belongs to the LysR transcriptional regulatory family.</text>
</comment>
<evidence type="ECO:0000313" key="8">
    <source>
        <dbReference type="Proteomes" id="UP001321908"/>
    </source>
</evidence>
<protein>
    <submittedName>
        <fullName evidence="7">LysR substrate-binding domain-containing protein</fullName>
    </submittedName>
</protein>
<dbReference type="SUPFAM" id="SSF46785">
    <property type="entry name" value="Winged helix' DNA-binding domain"/>
    <property type="match status" value="1"/>
</dbReference>
<name>A0ABZ0Y8C4_9GAMM</name>
<dbReference type="PROSITE" id="PS50931">
    <property type="entry name" value="HTH_LYSR"/>
    <property type="match status" value="1"/>
</dbReference>
<dbReference type="InterPro" id="IPR036388">
    <property type="entry name" value="WH-like_DNA-bd_sf"/>
</dbReference>
<evidence type="ECO:0000256" key="1">
    <source>
        <dbReference type="ARBA" id="ARBA00009437"/>
    </source>
</evidence>
<proteinExistence type="inferred from homology"/>
<dbReference type="Pfam" id="PF03466">
    <property type="entry name" value="LysR_substrate"/>
    <property type="match status" value="1"/>
</dbReference>
<reference evidence="7 8" key="1">
    <citation type="submission" date="2023-11" db="EMBL/GenBank/DDBJ databases">
        <title>MicrobeMod: A computational toolkit for identifying prokaryotic methylation and restriction-modification with nanopore sequencing.</title>
        <authorList>
            <person name="Crits-Christoph A."/>
            <person name="Kang S.C."/>
            <person name="Lee H."/>
            <person name="Ostrov N."/>
        </authorList>
    </citation>
    <scope>NUCLEOTIDE SEQUENCE [LARGE SCALE GENOMIC DNA]</scope>
    <source>
        <strain evidence="7 8">ATCC 43984</strain>
    </source>
</reference>
<evidence type="ECO:0000256" key="2">
    <source>
        <dbReference type="ARBA" id="ARBA00023015"/>
    </source>
</evidence>
<dbReference type="Gene3D" id="3.40.190.10">
    <property type="entry name" value="Periplasmic binding protein-like II"/>
    <property type="match status" value="2"/>
</dbReference>
<dbReference type="RefSeq" id="WP_322527359.1">
    <property type="nucleotide sequence ID" value="NZ_CP140151.1"/>
</dbReference>
<dbReference type="PRINTS" id="PR00039">
    <property type="entry name" value="HTHLYSR"/>
</dbReference>
<gene>
    <name evidence="7" type="ORF">SR908_12595</name>
</gene>
<dbReference type="Gene3D" id="1.10.10.10">
    <property type="entry name" value="Winged helix-like DNA-binding domain superfamily/Winged helix DNA-binding domain"/>
    <property type="match status" value="1"/>
</dbReference>
<dbReference type="PANTHER" id="PTHR30537:SF5">
    <property type="entry name" value="HTH-TYPE TRANSCRIPTIONAL ACTIVATOR TTDR-RELATED"/>
    <property type="match status" value="1"/>
</dbReference>